<dbReference type="InterPro" id="IPR036249">
    <property type="entry name" value="Thioredoxin-like_sf"/>
</dbReference>
<dbReference type="FunFam" id="3.40.30.10:FF:000295">
    <property type="entry name" value="Glutathione S-transferase unclassified 1"/>
    <property type="match status" value="1"/>
</dbReference>
<feature type="domain" description="GST N-terminal" evidence="6">
    <location>
        <begin position="58"/>
        <end position="139"/>
    </location>
</feature>
<keyword evidence="3" id="KW-0808">Transferase</keyword>
<dbReference type="InterPro" id="IPR004046">
    <property type="entry name" value="GST_C"/>
</dbReference>
<feature type="compositionally biased region" description="Basic residues" evidence="5">
    <location>
        <begin position="19"/>
        <end position="29"/>
    </location>
</feature>
<reference evidence="8" key="1">
    <citation type="submission" date="2013-11" db="EMBL/GenBank/DDBJ databases">
        <title>The Genome Sequence of Phytophthora parasitica IAC_01/95.</title>
        <authorList>
            <consortium name="The Broad Institute Genomics Platform"/>
            <person name="Russ C."/>
            <person name="Tyler B."/>
            <person name="Panabieres F."/>
            <person name="Shan W."/>
            <person name="Tripathy S."/>
            <person name="Grunwald N."/>
            <person name="Machado M."/>
            <person name="Johnson C.S."/>
            <person name="Arredondo F."/>
            <person name="Hong C."/>
            <person name="Coffey M."/>
            <person name="Young S.K."/>
            <person name="Zeng Q."/>
            <person name="Gargeya S."/>
            <person name="Fitzgerald M."/>
            <person name="Abouelleil A."/>
            <person name="Alvarado L."/>
            <person name="Chapman S.B."/>
            <person name="Gainer-Dewar J."/>
            <person name="Goldberg J."/>
            <person name="Griggs A."/>
            <person name="Gujja S."/>
            <person name="Hansen M."/>
            <person name="Howarth C."/>
            <person name="Imamovic A."/>
            <person name="Ireland A."/>
            <person name="Larimer J."/>
            <person name="McCowan C."/>
            <person name="Murphy C."/>
            <person name="Pearson M."/>
            <person name="Poon T.W."/>
            <person name="Priest M."/>
            <person name="Roberts A."/>
            <person name="Saif S."/>
            <person name="Shea T."/>
            <person name="Sykes S."/>
            <person name="Wortman J."/>
            <person name="Nusbaum C."/>
            <person name="Birren B."/>
        </authorList>
    </citation>
    <scope>NUCLEOTIDE SEQUENCE [LARGE SCALE GENOMIC DNA]</scope>
    <source>
        <strain evidence="8">IAC_01/95</strain>
    </source>
</reference>
<name>W2MGM5_PHYNI</name>
<dbReference type="EMBL" id="KI695507">
    <property type="protein sequence ID" value="ETM35496.1"/>
    <property type="molecule type" value="Genomic_DNA"/>
</dbReference>
<accession>W2MGM5</accession>
<proteinExistence type="inferred from homology"/>
<dbReference type="SUPFAM" id="SSF52833">
    <property type="entry name" value="Thioredoxin-like"/>
    <property type="match status" value="1"/>
</dbReference>
<evidence type="ECO:0000259" key="7">
    <source>
        <dbReference type="PROSITE" id="PS50405"/>
    </source>
</evidence>
<gene>
    <name evidence="8" type="ORF">L914_17608</name>
</gene>
<dbReference type="InterPro" id="IPR051369">
    <property type="entry name" value="GST_Theta"/>
</dbReference>
<protein>
    <submittedName>
        <fullName evidence="8">Uncharacterized protein</fullName>
    </submittedName>
</protein>
<dbReference type="VEuPathDB" id="FungiDB:PPTG_16923"/>
<dbReference type="Pfam" id="PF00043">
    <property type="entry name" value="GST_C"/>
    <property type="match status" value="1"/>
</dbReference>
<feature type="domain" description="GST C-terminal" evidence="7">
    <location>
        <begin position="144"/>
        <end position="279"/>
    </location>
</feature>
<dbReference type="PANTHER" id="PTHR43917">
    <property type="match status" value="1"/>
</dbReference>
<evidence type="ECO:0000256" key="3">
    <source>
        <dbReference type="ARBA" id="ARBA00022679"/>
    </source>
</evidence>
<evidence type="ECO:0000256" key="2">
    <source>
        <dbReference type="ARBA" id="ARBA00022490"/>
    </source>
</evidence>
<dbReference type="AlphaFoldDB" id="W2MGM5"/>
<dbReference type="PANTHER" id="PTHR43917:SF8">
    <property type="entry name" value="GH16740P-RELATED"/>
    <property type="match status" value="1"/>
</dbReference>
<dbReference type="Proteomes" id="UP000054532">
    <property type="component" value="Unassembled WGS sequence"/>
</dbReference>
<comment type="similarity">
    <text evidence="4">Belongs to the GST superfamily.</text>
</comment>
<dbReference type="FunFam" id="1.20.1050.10:FF:000039">
    <property type="entry name" value="Glutathione S-transferase theta-1"/>
    <property type="match status" value="1"/>
</dbReference>
<dbReference type="Gene3D" id="3.40.30.10">
    <property type="entry name" value="Glutaredoxin"/>
    <property type="match status" value="1"/>
</dbReference>
<dbReference type="PROSITE" id="PS50405">
    <property type="entry name" value="GST_CTER"/>
    <property type="match status" value="1"/>
</dbReference>
<dbReference type="GO" id="GO:0004364">
    <property type="term" value="F:glutathione transferase activity"/>
    <property type="evidence" value="ECO:0007669"/>
    <property type="project" value="TreeGrafter"/>
</dbReference>
<evidence type="ECO:0000256" key="1">
    <source>
        <dbReference type="ARBA" id="ARBA00004496"/>
    </source>
</evidence>
<evidence type="ECO:0000256" key="5">
    <source>
        <dbReference type="SAM" id="MobiDB-lite"/>
    </source>
</evidence>
<organism evidence="8">
    <name type="scientific">Phytophthora nicotianae</name>
    <name type="common">Potato buckeye rot agent</name>
    <name type="synonym">Phytophthora parasitica</name>
    <dbReference type="NCBI Taxonomy" id="4792"/>
    <lineage>
        <taxon>Eukaryota</taxon>
        <taxon>Sar</taxon>
        <taxon>Stramenopiles</taxon>
        <taxon>Oomycota</taxon>
        <taxon>Peronosporomycetes</taxon>
        <taxon>Peronosporales</taxon>
        <taxon>Peronosporaceae</taxon>
        <taxon>Phytophthora</taxon>
    </lineage>
</organism>
<dbReference type="SUPFAM" id="SSF47616">
    <property type="entry name" value="GST C-terminal domain-like"/>
    <property type="match status" value="1"/>
</dbReference>
<dbReference type="InterPro" id="IPR036282">
    <property type="entry name" value="Glutathione-S-Trfase_C_sf"/>
</dbReference>
<evidence type="ECO:0000313" key="8">
    <source>
        <dbReference type="EMBL" id="ETM35496.1"/>
    </source>
</evidence>
<comment type="subcellular location">
    <subcellularLocation>
        <location evidence="1">Cytoplasm</location>
    </subcellularLocation>
</comment>
<evidence type="ECO:0000259" key="6">
    <source>
        <dbReference type="PROSITE" id="PS50404"/>
    </source>
</evidence>
<dbReference type="InterPro" id="IPR040079">
    <property type="entry name" value="Glutathione_S-Trfase"/>
</dbReference>
<dbReference type="InterPro" id="IPR010987">
    <property type="entry name" value="Glutathione-S-Trfase_C-like"/>
</dbReference>
<dbReference type="PROSITE" id="PS50404">
    <property type="entry name" value="GST_NTER"/>
    <property type="match status" value="1"/>
</dbReference>
<keyword evidence="2" id="KW-0963">Cytoplasm</keyword>
<dbReference type="GO" id="GO:0006749">
    <property type="term" value="P:glutathione metabolic process"/>
    <property type="evidence" value="ECO:0007669"/>
    <property type="project" value="TreeGrafter"/>
</dbReference>
<dbReference type="SFLD" id="SFLDS00019">
    <property type="entry name" value="Glutathione_Transferase_(cytos"/>
    <property type="match status" value="1"/>
</dbReference>
<dbReference type="Gene3D" id="1.20.1050.10">
    <property type="match status" value="1"/>
</dbReference>
<dbReference type="InterPro" id="IPR004045">
    <property type="entry name" value="Glutathione_S-Trfase_N"/>
</dbReference>
<dbReference type="SFLD" id="SFLDG00358">
    <property type="entry name" value="Main_(cytGST)"/>
    <property type="match status" value="1"/>
</dbReference>
<sequence length="283" mass="31881">MGDHMGRKWATLSDSKTQNAKKKKKKKKKSTEGSPSAKQPALSFFNSRSSTQVPFSTMTIKLYANLISQPSRAAEWILRLKKLDHEFVAADFGSAIFKSPEFLKLNPNGLIPVLQDGDFSIFEGSAIMQYLAEKNGWTDLYPADVQAHAKVNQYLHWHHTNARHITPKVLVPLMHTKQNVATPEEAILVKDTPALLTKLSELMEKFLVKDFVAETDQPTIADIAAYCEFVQVELMGIYDFSKYPKLAAWLKRMKSVPHHDEIHAPLDQFLTSQELKTKAAANA</sequence>
<dbReference type="Pfam" id="PF02798">
    <property type="entry name" value="GST_N"/>
    <property type="match status" value="1"/>
</dbReference>
<dbReference type="GO" id="GO:0005737">
    <property type="term" value="C:cytoplasm"/>
    <property type="evidence" value="ECO:0007669"/>
    <property type="project" value="UniProtKB-SubCell"/>
</dbReference>
<evidence type="ECO:0000256" key="4">
    <source>
        <dbReference type="RuleBase" id="RU003494"/>
    </source>
</evidence>
<feature type="region of interest" description="Disordered" evidence="5">
    <location>
        <begin position="1"/>
        <end position="42"/>
    </location>
</feature>